<feature type="transmembrane region" description="Helical" evidence="1">
    <location>
        <begin position="164"/>
        <end position="183"/>
    </location>
</feature>
<gene>
    <name evidence="2" type="ORF">FAP39_14415</name>
</gene>
<dbReference type="Proteomes" id="UP000306575">
    <property type="component" value="Unassembled WGS sequence"/>
</dbReference>
<keyword evidence="1" id="KW-0472">Membrane</keyword>
<dbReference type="EMBL" id="SULI01000023">
    <property type="protein sequence ID" value="TKZ17371.1"/>
    <property type="molecule type" value="Genomic_DNA"/>
</dbReference>
<dbReference type="Pfam" id="PF01148">
    <property type="entry name" value="CTP_transf_1"/>
    <property type="match status" value="1"/>
</dbReference>
<feature type="transmembrane region" description="Helical" evidence="1">
    <location>
        <begin position="269"/>
        <end position="291"/>
    </location>
</feature>
<dbReference type="PANTHER" id="PTHR43535:SF1">
    <property type="entry name" value="PHOSPHATIDATE CYTIDYLYLTRANSFERASE"/>
    <property type="match status" value="1"/>
</dbReference>
<evidence type="ECO:0000313" key="2">
    <source>
        <dbReference type="EMBL" id="TKZ17371.1"/>
    </source>
</evidence>
<dbReference type="RefSeq" id="WP_138017085.1">
    <property type="nucleotide sequence ID" value="NZ_SULI01000023.1"/>
</dbReference>
<evidence type="ECO:0000256" key="1">
    <source>
        <dbReference type="SAM" id="Phobius"/>
    </source>
</evidence>
<feature type="transmembrane region" description="Helical" evidence="1">
    <location>
        <begin position="142"/>
        <end position="158"/>
    </location>
</feature>
<name>A0A4V6F0Z7_9RHOB</name>
<protein>
    <recommendedName>
        <fullName evidence="4">Phosphatidate cytidylyltransferase</fullName>
    </recommendedName>
</protein>
<feature type="transmembrane region" description="Helical" evidence="1">
    <location>
        <begin position="40"/>
        <end position="60"/>
    </location>
</feature>
<dbReference type="AlphaFoldDB" id="A0A4V6F0Z7"/>
<feature type="transmembrane region" description="Helical" evidence="1">
    <location>
        <begin position="229"/>
        <end position="248"/>
    </location>
</feature>
<organism evidence="2 3">
    <name type="scientific">Shimia litoralis</name>
    <dbReference type="NCBI Taxonomy" id="420403"/>
    <lineage>
        <taxon>Bacteria</taxon>
        <taxon>Pseudomonadati</taxon>
        <taxon>Pseudomonadota</taxon>
        <taxon>Alphaproteobacteria</taxon>
        <taxon>Rhodobacterales</taxon>
        <taxon>Roseobacteraceae</taxon>
    </lineage>
</organism>
<evidence type="ECO:0000313" key="3">
    <source>
        <dbReference type="Proteomes" id="UP000306575"/>
    </source>
</evidence>
<feature type="transmembrane region" description="Helical" evidence="1">
    <location>
        <begin position="6"/>
        <end position="28"/>
    </location>
</feature>
<dbReference type="PANTHER" id="PTHR43535">
    <property type="entry name" value="PHOSPHATIDATE CYTIDYLYLTRANSFERASE"/>
    <property type="match status" value="1"/>
</dbReference>
<keyword evidence="3" id="KW-1185">Reference proteome</keyword>
<feature type="transmembrane region" description="Helical" evidence="1">
    <location>
        <begin position="113"/>
        <end position="130"/>
    </location>
</feature>
<accession>A0A4V6F0Z7</accession>
<keyword evidence="1" id="KW-1133">Transmembrane helix</keyword>
<keyword evidence="1" id="KW-0812">Transmembrane</keyword>
<feature type="transmembrane region" description="Helical" evidence="1">
    <location>
        <begin position="204"/>
        <end position="223"/>
    </location>
</feature>
<dbReference type="GO" id="GO:0005886">
    <property type="term" value="C:plasma membrane"/>
    <property type="evidence" value="ECO:0007669"/>
    <property type="project" value="TreeGrafter"/>
</dbReference>
<dbReference type="GO" id="GO:0009273">
    <property type="term" value="P:peptidoglycan-based cell wall biogenesis"/>
    <property type="evidence" value="ECO:0007669"/>
    <property type="project" value="TreeGrafter"/>
</dbReference>
<evidence type="ECO:0008006" key="4">
    <source>
        <dbReference type="Google" id="ProtNLM"/>
    </source>
</evidence>
<reference evidence="2 3" key="1">
    <citation type="submission" date="2019-04" db="EMBL/GenBank/DDBJ databases">
        <title>Genome sequence of Pelagicola litoralis CL-ES2.</title>
        <authorList>
            <person name="Cao J."/>
        </authorList>
    </citation>
    <scope>NUCLEOTIDE SEQUENCE [LARGE SCALE GENOMIC DNA]</scope>
    <source>
        <strain evidence="2 3">CL-ES2</strain>
    </source>
</reference>
<proteinExistence type="predicted"/>
<sequence length="294" mass="31031">MTGLSVYQLALAALVLLAAAYVLIGSVFLIPGKKDVARDLFQAILSMTIVAGTLMAVFVIGDWALVPFFLLLAARTGFEAAAIRFDTKQALIAAGISAICTASVLIWPMLTYGVLGVWCLLFARIVAVPGAKDTSIWRWSELFVYPILPMALLAWAGLDDTLRPLMLVAYILIETFDSYAYVAGKLVGRTKAFPVLSPRKTVEGLLGGAVILMLTAAIVAAFADMPIVTAMTLALITGALGVIGDLAASRLKRAAGVKDFPIVLPKQGGLLDIADSWIAGGGGLAALFLVWTMV</sequence>
<dbReference type="OrthoDB" id="7848854at2"/>
<comment type="caution">
    <text evidence="2">The sequence shown here is derived from an EMBL/GenBank/DDBJ whole genome shotgun (WGS) entry which is preliminary data.</text>
</comment>